<dbReference type="EMBL" id="KZ293742">
    <property type="protein sequence ID" value="PBK80665.1"/>
    <property type="molecule type" value="Genomic_DNA"/>
</dbReference>
<sequence length="173" mass="18844">MDLERALHVDSHLQLVFVRPRSMTARAGDNKAAARFGIDAVVCPHEGARSFAVKEAVTLLLISSPVHGRQLELEQKATAILSMQKERPTTQLPSTPSLARDLREGPGAEFHSNLLSSVMATSLSRILFSSFANLDGRTDNELVPPSQMSPLKTPSLADILVHARVLTKVLIIM</sequence>
<evidence type="ECO:0000313" key="2">
    <source>
        <dbReference type="Proteomes" id="UP000217790"/>
    </source>
</evidence>
<name>A0A2H3CC60_ARMGA</name>
<accession>A0A2H3CC60</accession>
<dbReference type="Proteomes" id="UP000217790">
    <property type="component" value="Unassembled WGS sequence"/>
</dbReference>
<gene>
    <name evidence="1" type="ORF">ARMGADRAFT_1039935</name>
</gene>
<organism evidence="1 2">
    <name type="scientific">Armillaria gallica</name>
    <name type="common">Bulbous honey fungus</name>
    <name type="synonym">Armillaria bulbosa</name>
    <dbReference type="NCBI Taxonomy" id="47427"/>
    <lineage>
        <taxon>Eukaryota</taxon>
        <taxon>Fungi</taxon>
        <taxon>Dikarya</taxon>
        <taxon>Basidiomycota</taxon>
        <taxon>Agaricomycotina</taxon>
        <taxon>Agaricomycetes</taxon>
        <taxon>Agaricomycetidae</taxon>
        <taxon>Agaricales</taxon>
        <taxon>Marasmiineae</taxon>
        <taxon>Physalacriaceae</taxon>
        <taxon>Armillaria</taxon>
    </lineage>
</organism>
<keyword evidence="2" id="KW-1185">Reference proteome</keyword>
<protein>
    <submittedName>
        <fullName evidence="1">Uncharacterized protein</fullName>
    </submittedName>
</protein>
<evidence type="ECO:0000313" key="1">
    <source>
        <dbReference type="EMBL" id="PBK80665.1"/>
    </source>
</evidence>
<dbReference type="OrthoDB" id="10544373at2759"/>
<dbReference type="InParanoid" id="A0A2H3CC60"/>
<proteinExistence type="predicted"/>
<dbReference type="AlphaFoldDB" id="A0A2H3CC60"/>
<reference evidence="2" key="1">
    <citation type="journal article" date="2017" name="Nat. Ecol. Evol.">
        <title>Genome expansion and lineage-specific genetic innovations in the forest pathogenic fungi Armillaria.</title>
        <authorList>
            <person name="Sipos G."/>
            <person name="Prasanna A.N."/>
            <person name="Walter M.C."/>
            <person name="O'Connor E."/>
            <person name="Balint B."/>
            <person name="Krizsan K."/>
            <person name="Kiss B."/>
            <person name="Hess J."/>
            <person name="Varga T."/>
            <person name="Slot J."/>
            <person name="Riley R."/>
            <person name="Boka B."/>
            <person name="Rigling D."/>
            <person name="Barry K."/>
            <person name="Lee J."/>
            <person name="Mihaltcheva S."/>
            <person name="LaButti K."/>
            <person name="Lipzen A."/>
            <person name="Waldron R."/>
            <person name="Moloney N.M."/>
            <person name="Sperisen C."/>
            <person name="Kredics L."/>
            <person name="Vagvoelgyi C."/>
            <person name="Patrignani A."/>
            <person name="Fitzpatrick D."/>
            <person name="Nagy I."/>
            <person name="Doyle S."/>
            <person name="Anderson J.B."/>
            <person name="Grigoriev I.V."/>
            <person name="Gueldener U."/>
            <person name="Muensterkoetter M."/>
            <person name="Nagy L.G."/>
        </authorList>
    </citation>
    <scope>NUCLEOTIDE SEQUENCE [LARGE SCALE GENOMIC DNA]</scope>
    <source>
        <strain evidence="2">Ar21-2</strain>
    </source>
</reference>